<accession>A0A066RUV7</accession>
<name>A0A066RUV7_9GAMM</name>
<dbReference type="InterPro" id="IPR051531">
    <property type="entry name" value="N-acetyltransferase"/>
</dbReference>
<dbReference type="STRING" id="1654360.EA58_10755"/>
<dbReference type="RefSeq" id="WP_036752121.1">
    <property type="nucleotide sequence ID" value="NZ_JAGSGC010000006.1"/>
</dbReference>
<dbReference type="Pfam" id="PF13302">
    <property type="entry name" value="Acetyltransf_3"/>
    <property type="match status" value="1"/>
</dbReference>
<comment type="caution">
    <text evidence="2">The sequence shown here is derived from an EMBL/GenBank/DDBJ whole genome shotgun (WGS) entry which is preliminary data.</text>
</comment>
<dbReference type="GO" id="GO:0016747">
    <property type="term" value="F:acyltransferase activity, transferring groups other than amino-acyl groups"/>
    <property type="evidence" value="ECO:0007669"/>
    <property type="project" value="InterPro"/>
</dbReference>
<dbReference type="PROSITE" id="PS51186">
    <property type="entry name" value="GNAT"/>
    <property type="match status" value="1"/>
</dbReference>
<protein>
    <recommendedName>
        <fullName evidence="1">N-acetyltransferase domain-containing protein</fullName>
    </recommendedName>
</protein>
<dbReference type="Gene3D" id="3.40.630.30">
    <property type="match status" value="1"/>
</dbReference>
<dbReference type="EMBL" id="JMIB01000021">
    <property type="protein sequence ID" value="KDM91497.1"/>
    <property type="molecule type" value="Genomic_DNA"/>
</dbReference>
<feature type="domain" description="N-acetyltransferase" evidence="1">
    <location>
        <begin position="9"/>
        <end position="178"/>
    </location>
</feature>
<dbReference type="Proteomes" id="UP000027192">
    <property type="component" value="Unassembled WGS sequence"/>
</dbReference>
<keyword evidence="3" id="KW-1185">Reference proteome</keyword>
<gene>
    <name evidence="2" type="ORF">EA58_10755</name>
</gene>
<dbReference type="PANTHER" id="PTHR43792">
    <property type="entry name" value="GNAT FAMILY, PUTATIVE (AFU_ORTHOLOGUE AFUA_3G00765)-RELATED-RELATED"/>
    <property type="match status" value="1"/>
</dbReference>
<dbReference type="SUPFAM" id="SSF55729">
    <property type="entry name" value="Acyl-CoA N-acyltransferases (Nat)"/>
    <property type="match status" value="1"/>
</dbReference>
<organism evidence="2 3">
    <name type="scientific">Photobacterium galatheae</name>
    <dbReference type="NCBI Taxonomy" id="1654360"/>
    <lineage>
        <taxon>Bacteria</taxon>
        <taxon>Pseudomonadati</taxon>
        <taxon>Pseudomonadota</taxon>
        <taxon>Gammaproteobacteria</taxon>
        <taxon>Vibrionales</taxon>
        <taxon>Vibrionaceae</taxon>
        <taxon>Photobacterium</taxon>
    </lineage>
</organism>
<reference evidence="2 3" key="1">
    <citation type="submission" date="2014-04" db="EMBL/GenBank/DDBJ databases">
        <title>Draft genome sequence of Photobacterium halotolerans S2753: a solonamide, ngercheumicin and holomycin producer.</title>
        <authorList>
            <person name="Machado H.R."/>
            <person name="Gram L."/>
        </authorList>
    </citation>
    <scope>NUCLEOTIDE SEQUENCE [LARGE SCALE GENOMIC DNA]</scope>
    <source>
        <strain evidence="2 3">S2753</strain>
    </source>
</reference>
<dbReference type="AlphaFoldDB" id="A0A066RUV7"/>
<sequence>MLQLTTERLVLRPLTMSDAGPLFDIFSDPEVMKYWDGSPWQSIEEAHDYIMASKASLDEPEKLVFGICDKTDQHLLGKCMLFNIHSASQRAEVGFGVAKAYWGKGVVFEAVSALLQFGFEAMQLNRVEAEIDPENIGSARLLEKLGFEKEGYSPERWIVDGRVSDSALFGLLAKQWYSQR</sequence>
<evidence type="ECO:0000313" key="3">
    <source>
        <dbReference type="Proteomes" id="UP000027192"/>
    </source>
</evidence>
<dbReference type="OrthoDB" id="9801656at2"/>
<evidence type="ECO:0000313" key="2">
    <source>
        <dbReference type="EMBL" id="KDM91497.1"/>
    </source>
</evidence>
<evidence type="ECO:0000259" key="1">
    <source>
        <dbReference type="PROSITE" id="PS51186"/>
    </source>
</evidence>
<dbReference type="InterPro" id="IPR016181">
    <property type="entry name" value="Acyl_CoA_acyltransferase"/>
</dbReference>
<dbReference type="InterPro" id="IPR000182">
    <property type="entry name" value="GNAT_dom"/>
</dbReference>
<proteinExistence type="predicted"/>